<evidence type="ECO:0000256" key="6">
    <source>
        <dbReference type="ARBA" id="ARBA00022833"/>
    </source>
</evidence>
<dbReference type="InterPro" id="IPR012921">
    <property type="entry name" value="SPOC_C"/>
</dbReference>
<feature type="compositionally biased region" description="Low complexity" evidence="7">
    <location>
        <begin position="661"/>
        <end position="673"/>
    </location>
</feature>
<keyword evidence="10" id="KW-1185">Reference proteome</keyword>
<reference evidence="9 10" key="1">
    <citation type="submission" date="2019-06" db="EMBL/GenBank/DDBJ databases">
        <title>Draft genome sequence of the filamentous fungus Phialemoniopsis curvata isolated from diesel fuel.</title>
        <authorList>
            <person name="Varaljay V.A."/>
            <person name="Lyon W.J."/>
            <person name="Crouch A.L."/>
            <person name="Drake C.E."/>
            <person name="Hollomon J.M."/>
            <person name="Nadeau L.J."/>
            <person name="Nunn H.S."/>
            <person name="Stevenson B.S."/>
            <person name="Bojanowski C.L."/>
            <person name="Crookes-Goodson W.J."/>
        </authorList>
    </citation>
    <scope>NUCLEOTIDE SEQUENCE [LARGE SCALE GENOMIC DNA]</scope>
    <source>
        <strain evidence="9 10">D216</strain>
    </source>
</reference>
<dbReference type="SUPFAM" id="SSF46942">
    <property type="entry name" value="Elongation factor TFIIS domain 2"/>
    <property type="match status" value="1"/>
</dbReference>
<protein>
    <recommendedName>
        <fullName evidence="3">Transcription factor BYE1</fullName>
    </recommendedName>
</protein>
<dbReference type="Pfam" id="PF20826">
    <property type="entry name" value="PHD_5"/>
    <property type="match status" value="1"/>
</dbReference>
<dbReference type="GO" id="GO:0005634">
    <property type="term" value="C:nucleus"/>
    <property type="evidence" value="ECO:0007669"/>
    <property type="project" value="TreeGrafter"/>
</dbReference>
<dbReference type="GeneID" id="41973310"/>
<dbReference type="CDD" id="cd21538">
    <property type="entry name" value="SPOC_TFIIS"/>
    <property type="match status" value="1"/>
</dbReference>
<dbReference type="GO" id="GO:0000977">
    <property type="term" value="F:RNA polymerase II transcription regulatory region sequence-specific DNA binding"/>
    <property type="evidence" value="ECO:0007669"/>
    <property type="project" value="TreeGrafter"/>
</dbReference>
<dbReference type="PRINTS" id="PR01217">
    <property type="entry name" value="PRICHEXTENSN"/>
</dbReference>
<dbReference type="RefSeq" id="XP_030995371.1">
    <property type="nucleotide sequence ID" value="XM_031140431.1"/>
</dbReference>
<evidence type="ECO:0000256" key="4">
    <source>
        <dbReference type="ARBA" id="ARBA00022723"/>
    </source>
</evidence>
<dbReference type="GO" id="GO:0006362">
    <property type="term" value="P:transcription elongation by RNA polymerase I"/>
    <property type="evidence" value="ECO:0007669"/>
    <property type="project" value="TreeGrafter"/>
</dbReference>
<feature type="region of interest" description="Disordered" evidence="7">
    <location>
        <begin position="112"/>
        <end position="221"/>
    </location>
</feature>
<feature type="compositionally biased region" description="Basic and acidic residues" evidence="7">
    <location>
        <begin position="758"/>
        <end position="767"/>
    </location>
</feature>
<feature type="compositionally biased region" description="Pro residues" evidence="7">
    <location>
        <begin position="899"/>
        <end position="909"/>
    </location>
</feature>
<dbReference type="SMART" id="SM00510">
    <property type="entry name" value="TFS2M"/>
    <property type="match status" value="1"/>
</dbReference>
<gene>
    <name evidence="9" type="ORF">E0L32_005863</name>
</gene>
<feature type="region of interest" description="Disordered" evidence="7">
    <location>
        <begin position="654"/>
        <end position="767"/>
    </location>
</feature>
<dbReference type="Gene3D" id="1.10.472.30">
    <property type="entry name" value="Transcription elongation factor S-II, central domain"/>
    <property type="match status" value="1"/>
</dbReference>
<keyword evidence="5" id="KW-0863">Zinc-finger</keyword>
<evidence type="ECO:0000256" key="1">
    <source>
        <dbReference type="ARBA" id="ARBA00002311"/>
    </source>
</evidence>
<dbReference type="GO" id="GO:0001139">
    <property type="term" value="F:RNA polymerase II complex recruiting activity"/>
    <property type="evidence" value="ECO:0007669"/>
    <property type="project" value="TreeGrafter"/>
</dbReference>
<evidence type="ECO:0000256" key="2">
    <source>
        <dbReference type="ARBA" id="ARBA00011050"/>
    </source>
</evidence>
<dbReference type="SUPFAM" id="SSF57903">
    <property type="entry name" value="FYVE/PHD zinc finger"/>
    <property type="match status" value="1"/>
</dbReference>
<feature type="domain" description="TFIIS central" evidence="8">
    <location>
        <begin position="231"/>
        <end position="356"/>
    </location>
</feature>
<feature type="compositionally biased region" description="Basic and acidic residues" evidence="7">
    <location>
        <begin position="112"/>
        <end position="127"/>
    </location>
</feature>
<feature type="compositionally biased region" description="Basic residues" evidence="7">
    <location>
        <begin position="134"/>
        <end position="147"/>
    </location>
</feature>
<feature type="region of interest" description="Disordered" evidence="7">
    <location>
        <begin position="1"/>
        <end position="50"/>
    </location>
</feature>
<proteinExistence type="inferred from homology"/>
<feature type="compositionally biased region" description="Low complexity" evidence="7">
    <location>
        <begin position="207"/>
        <end position="218"/>
    </location>
</feature>
<dbReference type="InterPro" id="IPR036575">
    <property type="entry name" value="TFIIS_cen_dom_sf"/>
</dbReference>
<evidence type="ECO:0000256" key="3">
    <source>
        <dbReference type="ARBA" id="ARBA00021616"/>
    </source>
</evidence>
<dbReference type="SMART" id="SM00249">
    <property type="entry name" value="PHD"/>
    <property type="match status" value="1"/>
</dbReference>
<comment type="caution">
    <text evidence="9">The sequence shown here is derived from an EMBL/GenBank/DDBJ whole genome shotgun (WGS) entry which is preliminary data.</text>
</comment>
<feature type="compositionally biased region" description="Low complexity" evidence="7">
    <location>
        <begin position="709"/>
        <end position="720"/>
    </location>
</feature>
<feature type="compositionally biased region" description="Low complexity" evidence="7">
    <location>
        <begin position="873"/>
        <end position="883"/>
    </location>
</feature>
<dbReference type="GO" id="GO:0008270">
    <property type="term" value="F:zinc ion binding"/>
    <property type="evidence" value="ECO:0007669"/>
    <property type="project" value="UniProtKB-KW"/>
</dbReference>
<dbReference type="PROSITE" id="PS51321">
    <property type="entry name" value="TFIIS_CENTRAL"/>
    <property type="match status" value="1"/>
</dbReference>
<accession>A0A507BAP3</accession>
<keyword evidence="4" id="KW-0479">Metal-binding</keyword>
<evidence type="ECO:0000259" key="8">
    <source>
        <dbReference type="PROSITE" id="PS51321"/>
    </source>
</evidence>
<evidence type="ECO:0000256" key="7">
    <source>
        <dbReference type="SAM" id="MobiDB-lite"/>
    </source>
</evidence>
<name>A0A507BAP3_9PEZI</name>
<dbReference type="InParanoid" id="A0A507BAP3"/>
<dbReference type="InterPro" id="IPR013083">
    <property type="entry name" value="Znf_RING/FYVE/PHD"/>
</dbReference>
<dbReference type="Pfam" id="PF07500">
    <property type="entry name" value="TFIIS_M"/>
    <property type="match status" value="1"/>
</dbReference>
<sequence length="921" mass="100403">MSDPEPRRSVRSTKGQHKALDQLEQSLEPKRRGKKGKKSEEKQEEPEEEVIRCVCGATEQDEDSGEPWIACDTCGAWQHNVCMGMSQYTEDLPKEYFCEICKPEDHKELLEGMAKGEKPWEARRKAYEEEEARGKKKKGGRKAKGKRHSDQKEDTPQATQKPKKTPPPEIKKETKSAAGAKRKSRGPSEDVDVKQGSQKLRKVSENAAVPVPVAYDPPSDLPDRIAELPDTRQGPAKLILKSMVHAVGIAEKKSSLVPDDGVSVEARAERFTLQIERAVSDSHPNHKEYAAQIRSLAFNLKQNQDLCNRLLSKTLTPPMLAVMTSDDLASKELQRETAEMRARAEKQSILITEDGPPRVRRTHKGEELVETDDTVATTEERPALSRRQTAAAKAREKEASSAAAEAPGAPSQAKASPKEGLHIDTQGSPKHEFDINKVFSSVRSPSTTQPRRPSQPVPPSAGPGDDPDVDRLLEDDREESPPYSPTEESDPDVIWRGNLVMNSVANFQATAKHVGGVNLNKSIGLPWTTLIPKRLLVAGRIDEQKATEYLCSLRYSTPTDVVVVAVSPSNEAAKADFYNLIDYFVSKKRYGVVGDKGVGNVRDTYLVPVLPGHGNHPEFMMNLEDNFLPQVRSEPTLLVVFVYRNDPAVMEKLHGPNWAGQPQASQSPAANTPTPVPVPAGYAQRNPSISAPAFSPASPQGAFPPPQQATPTPIQTQTPIQPAPVARPPPPPPPAAGATAATAAPPAAVRHPSQAAEAAREAAQREGEATARNILGPFFNCPTAGFLMAQAHNMQPNQWNLIRDIYEREPRAREDLQYFSSQIEKAGQHRAQAAAQQQQLQQQHAAAQAKAQQPHPPASAATQHPPAPPPQPQAQAQNKAPAPQSHPPPAPPKISQTPVPIPQIPPMARHPPQHSGAAPKS</sequence>
<dbReference type="EMBL" id="SKBQ01000032">
    <property type="protein sequence ID" value="TPX13660.1"/>
    <property type="molecule type" value="Genomic_DNA"/>
</dbReference>
<feature type="compositionally biased region" description="Low complexity" evidence="7">
    <location>
        <begin position="400"/>
        <end position="415"/>
    </location>
</feature>
<dbReference type="PROSITE" id="PS01359">
    <property type="entry name" value="ZF_PHD_1"/>
    <property type="match status" value="1"/>
</dbReference>
<dbReference type="FunFam" id="3.30.40.10:FF:000560">
    <property type="entry name" value="Putative PHD finger domain protein"/>
    <property type="match status" value="1"/>
</dbReference>
<dbReference type="Pfam" id="PF23257">
    <property type="entry name" value="DUF7071"/>
    <property type="match status" value="1"/>
</dbReference>
<keyword evidence="6" id="KW-0862">Zinc</keyword>
<dbReference type="InterPro" id="IPR003618">
    <property type="entry name" value="TFIIS_cen_dom"/>
</dbReference>
<dbReference type="InterPro" id="IPR055499">
    <property type="entry name" value="DUF7071"/>
</dbReference>
<feature type="compositionally biased region" description="Low complexity" evidence="7">
    <location>
        <begin position="687"/>
        <end position="701"/>
    </location>
</feature>
<dbReference type="PANTHER" id="PTHR11477">
    <property type="entry name" value="TRANSCRIPTION FACTOR S-II ZINC FINGER DOMAIN-CONTAINING PROTEIN"/>
    <property type="match status" value="1"/>
</dbReference>
<comment type="function">
    <text evidence="1">Negative regulator of transcription elongation.</text>
</comment>
<dbReference type="Pfam" id="PF07744">
    <property type="entry name" value="SPOC"/>
    <property type="match status" value="1"/>
</dbReference>
<dbReference type="Gene3D" id="3.30.40.10">
    <property type="entry name" value="Zinc/RING finger domain, C3HC4 (zinc finger)"/>
    <property type="match status" value="1"/>
</dbReference>
<dbReference type="InterPro" id="IPR019786">
    <property type="entry name" value="Zinc_finger_PHD-type_CS"/>
</dbReference>
<dbReference type="GO" id="GO:0031440">
    <property type="term" value="P:regulation of mRNA 3'-end processing"/>
    <property type="evidence" value="ECO:0007669"/>
    <property type="project" value="TreeGrafter"/>
</dbReference>
<evidence type="ECO:0000313" key="9">
    <source>
        <dbReference type="EMBL" id="TPX13660.1"/>
    </source>
</evidence>
<feature type="compositionally biased region" description="Low complexity" evidence="7">
    <location>
        <begin position="736"/>
        <end position="750"/>
    </location>
</feature>
<dbReference type="PANTHER" id="PTHR11477:SF11">
    <property type="entry name" value="TRANSCRIPTION FACTOR BYE1"/>
    <property type="match status" value="1"/>
</dbReference>
<feature type="region of interest" description="Disordered" evidence="7">
    <location>
        <begin position="340"/>
        <end position="492"/>
    </location>
</feature>
<evidence type="ECO:0000313" key="10">
    <source>
        <dbReference type="Proteomes" id="UP000319257"/>
    </source>
</evidence>
<dbReference type="InterPro" id="IPR001965">
    <property type="entry name" value="Znf_PHD"/>
</dbReference>
<dbReference type="InterPro" id="IPR011011">
    <property type="entry name" value="Znf_FYVE_PHD"/>
</dbReference>
<dbReference type="STRING" id="1093900.A0A507BAP3"/>
<evidence type="ECO:0000256" key="5">
    <source>
        <dbReference type="ARBA" id="ARBA00022771"/>
    </source>
</evidence>
<feature type="region of interest" description="Disordered" evidence="7">
    <location>
        <begin position="824"/>
        <end position="921"/>
    </location>
</feature>
<feature type="compositionally biased region" description="Low complexity" evidence="7">
    <location>
        <begin position="829"/>
        <end position="864"/>
    </location>
</feature>
<dbReference type="Proteomes" id="UP000319257">
    <property type="component" value="Unassembled WGS sequence"/>
</dbReference>
<dbReference type="AlphaFoldDB" id="A0A507BAP3"/>
<dbReference type="GO" id="GO:0031564">
    <property type="term" value="P:transcription antitermination"/>
    <property type="evidence" value="ECO:0007669"/>
    <property type="project" value="TreeGrafter"/>
</dbReference>
<dbReference type="OrthoDB" id="79252at2759"/>
<comment type="similarity">
    <text evidence="2">Belongs to the BYE1 family.</text>
</comment>
<organism evidence="9 10">
    <name type="scientific">Thyridium curvatum</name>
    <dbReference type="NCBI Taxonomy" id="1093900"/>
    <lineage>
        <taxon>Eukaryota</taxon>
        <taxon>Fungi</taxon>
        <taxon>Dikarya</taxon>
        <taxon>Ascomycota</taxon>
        <taxon>Pezizomycotina</taxon>
        <taxon>Sordariomycetes</taxon>
        <taxon>Sordariomycetidae</taxon>
        <taxon>Thyridiales</taxon>
        <taxon>Thyridiaceae</taxon>
        <taxon>Thyridium</taxon>
    </lineage>
</organism>
<feature type="compositionally biased region" description="Pro residues" evidence="7">
    <location>
        <begin position="721"/>
        <end position="735"/>
    </location>
</feature>
<dbReference type="GO" id="GO:0006368">
    <property type="term" value="P:transcription elongation by RNA polymerase II"/>
    <property type="evidence" value="ECO:0007669"/>
    <property type="project" value="TreeGrafter"/>
</dbReference>